<name>A0A4R7NVE4_9GAMM</name>
<comment type="caution">
    <text evidence="8">The sequence shown here is derived from an EMBL/GenBank/DDBJ whole genome shotgun (WGS) entry which is preliminary data.</text>
</comment>
<comment type="subcellular location">
    <subcellularLocation>
        <location evidence="1">Golgi apparatus membrane</location>
        <topology evidence="1">Single-pass type II membrane protein</topology>
    </subcellularLocation>
</comment>
<gene>
    <name evidence="8" type="ORF">C8E00_101546</name>
</gene>
<dbReference type="RefSeq" id="WP_133694183.1">
    <property type="nucleotide sequence ID" value="NZ_SOBR01000001.1"/>
</dbReference>
<dbReference type="EMBL" id="SOBR01000001">
    <property type="protein sequence ID" value="TDU25154.1"/>
    <property type="molecule type" value="Genomic_DNA"/>
</dbReference>
<dbReference type="InterPro" id="IPR018011">
    <property type="entry name" value="Carb_sulfotrans_8-10"/>
</dbReference>
<dbReference type="GO" id="GO:0016051">
    <property type="term" value="P:carbohydrate biosynthetic process"/>
    <property type="evidence" value="ECO:0007669"/>
    <property type="project" value="InterPro"/>
</dbReference>
<sequence length="273" mass="31851">MAFLFPHCPNLVGTALEVVLIISHKYKCIFIHCRKVAGSSIKNTLWPYLGDKDIVIGSLDEILNNGHALNGQAKRALCHPRALNVTRKVLFEKILHGNTHRYRNLVNTAVKAKYKKTLFRNPVHSPAEAVRRYFPYEWNNYYKFCFVRNPFDQALSEYFYQTRGLERDVSFSHFLKAMLGEVDDPEIVPHGFKSNWSLFTHNDEPIVDYIGKYENLEEDFGFVCQHLGIPCQERLMKEKKAQKDKGEISSWYDEDDIQRVRSIYAGEVRFFGY</sequence>
<keyword evidence="6" id="KW-0472">Membrane</keyword>
<dbReference type="Proteomes" id="UP000295380">
    <property type="component" value="Unassembled WGS sequence"/>
</dbReference>
<evidence type="ECO:0000256" key="6">
    <source>
        <dbReference type="ARBA" id="ARBA00023136"/>
    </source>
</evidence>
<evidence type="ECO:0000256" key="1">
    <source>
        <dbReference type="ARBA" id="ARBA00004323"/>
    </source>
</evidence>
<accession>A0A4R7NVE4</accession>
<dbReference type="Gene3D" id="3.40.50.300">
    <property type="entry name" value="P-loop containing nucleotide triphosphate hydrolases"/>
    <property type="match status" value="1"/>
</dbReference>
<keyword evidence="3" id="KW-0812">Transmembrane</keyword>
<evidence type="ECO:0000256" key="2">
    <source>
        <dbReference type="ARBA" id="ARBA00022679"/>
    </source>
</evidence>
<reference evidence="8 9" key="1">
    <citation type="submission" date="2019-03" db="EMBL/GenBank/DDBJ databases">
        <title>Genomic Encyclopedia of Type Strains, Phase IV (KMG-IV): sequencing the most valuable type-strain genomes for metagenomic binning, comparative biology and taxonomic classification.</title>
        <authorList>
            <person name="Goeker M."/>
        </authorList>
    </citation>
    <scope>NUCLEOTIDE SEQUENCE [LARGE SCALE GENOMIC DNA]</scope>
    <source>
        <strain evidence="8 9">DSM 6770</strain>
    </source>
</reference>
<evidence type="ECO:0000256" key="3">
    <source>
        <dbReference type="ARBA" id="ARBA00022692"/>
    </source>
</evidence>
<dbReference type="GO" id="GO:0016020">
    <property type="term" value="C:membrane"/>
    <property type="evidence" value="ECO:0007669"/>
    <property type="project" value="InterPro"/>
</dbReference>
<keyword evidence="4" id="KW-1133">Transmembrane helix</keyword>
<evidence type="ECO:0000313" key="8">
    <source>
        <dbReference type="EMBL" id="TDU25154.1"/>
    </source>
</evidence>
<dbReference type="OrthoDB" id="288532at2"/>
<organism evidence="8 9">
    <name type="scientific">Chromohalobacter marismortui</name>
    <dbReference type="NCBI Taxonomy" id="42055"/>
    <lineage>
        <taxon>Bacteria</taxon>
        <taxon>Pseudomonadati</taxon>
        <taxon>Pseudomonadota</taxon>
        <taxon>Gammaproteobacteria</taxon>
        <taxon>Oceanospirillales</taxon>
        <taxon>Halomonadaceae</taxon>
        <taxon>Chromohalobacter</taxon>
    </lineage>
</organism>
<dbReference type="InterPro" id="IPR027417">
    <property type="entry name" value="P-loop_NTPase"/>
</dbReference>
<dbReference type="SUPFAM" id="SSF52540">
    <property type="entry name" value="P-loop containing nucleoside triphosphate hydrolases"/>
    <property type="match status" value="1"/>
</dbReference>
<dbReference type="AlphaFoldDB" id="A0A4R7NVE4"/>
<evidence type="ECO:0000256" key="5">
    <source>
        <dbReference type="ARBA" id="ARBA00023034"/>
    </source>
</evidence>
<dbReference type="InterPro" id="IPR005331">
    <property type="entry name" value="Sulfotransferase"/>
</dbReference>
<keyword evidence="5" id="KW-0333">Golgi apparatus</keyword>
<evidence type="ECO:0000313" key="9">
    <source>
        <dbReference type="Proteomes" id="UP000295380"/>
    </source>
</evidence>
<protein>
    <submittedName>
        <fullName evidence="8">Sulfotransferase family protein</fullName>
    </submittedName>
</protein>
<dbReference type="PANTHER" id="PTHR12137:SF54">
    <property type="entry name" value="CARBOHYDRATE SULFOTRANSFERASE"/>
    <property type="match status" value="1"/>
</dbReference>
<keyword evidence="2 8" id="KW-0808">Transferase</keyword>
<dbReference type="PANTHER" id="PTHR12137">
    <property type="entry name" value="CARBOHYDRATE SULFOTRANSFERASE"/>
    <property type="match status" value="1"/>
</dbReference>
<dbReference type="GO" id="GO:0008146">
    <property type="term" value="F:sulfotransferase activity"/>
    <property type="evidence" value="ECO:0007669"/>
    <property type="project" value="InterPro"/>
</dbReference>
<evidence type="ECO:0000256" key="4">
    <source>
        <dbReference type="ARBA" id="ARBA00022989"/>
    </source>
</evidence>
<dbReference type="Pfam" id="PF03567">
    <property type="entry name" value="Sulfotransfer_2"/>
    <property type="match status" value="1"/>
</dbReference>
<evidence type="ECO:0000256" key="7">
    <source>
        <dbReference type="ARBA" id="ARBA00023180"/>
    </source>
</evidence>
<keyword evidence="7" id="KW-0325">Glycoprotein</keyword>
<proteinExistence type="predicted"/>
<keyword evidence="9" id="KW-1185">Reference proteome</keyword>